<dbReference type="AlphaFoldDB" id="A0A419SC76"/>
<dbReference type="RefSeq" id="WP_120180347.1">
    <property type="nucleotide sequence ID" value="NZ_MBTA01000001.1"/>
</dbReference>
<dbReference type="Proteomes" id="UP000283433">
    <property type="component" value="Unassembled WGS sequence"/>
</dbReference>
<feature type="transmembrane region" description="Helical" evidence="1">
    <location>
        <begin position="88"/>
        <end position="109"/>
    </location>
</feature>
<gene>
    <name evidence="4" type="ORF">BCY91_02105</name>
</gene>
<dbReference type="Gene3D" id="3.40.50.2000">
    <property type="entry name" value="Glycogen Phosphorylase B"/>
    <property type="match status" value="2"/>
</dbReference>
<feature type="domain" description="Glycosyl transferase family 1" evidence="2">
    <location>
        <begin position="223"/>
        <end position="343"/>
    </location>
</feature>
<dbReference type="CDD" id="cd03794">
    <property type="entry name" value="GT4_WbuB-like"/>
    <property type="match status" value="1"/>
</dbReference>
<name>A0A419SC76_9SPHI</name>
<keyword evidence="4" id="KW-0808">Transferase</keyword>
<comment type="caution">
    <text evidence="4">The sequence shown here is derived from an EMBL/GenBank/DDBJ whole genome shotgun (WGS) entry which is preliminary data.</text>
</comment>
<dbReference type="Pfam" id="PF00534">
    <property type="entry name" value="Glycos_transf_1"/>
    <property type="match status" value="1"/>
</dbReference>
<evidence type="ECO:0000256" key="1">
    <source>
        <dbReference type="SAM" id="Phobius"/>
    </source>
</evidence>
<evidence type="ECO:0000259" key="2">
    <source>
        <dbReference type="Pfam" id="PF00534"/>
    </source>
</evidence>
<dbReference type="Pfam" id="PF13579">
    <property type="entry name" value="Glyco_trans_4_4"/>
    <property type="match status" value="1"/>
</dbReference>
<dbReference type="SUPFAM" id="SSF53756">
    <property type="entry name" value="UDP-Glycosyltransferase/glycogen phosphorylase"/>
    <property type="match status" value="1"/>
</dbReference>
<dbReference type="OrthoDB" id="9811902at2"/>
<protein>
    <submittedName>
        <fullName evidence="4">Glycosyltransferase WbuB</fullName>
    </submittedName>
</protein>
<accession>A0A419SC76</accession>
<evidence type="ECO:0000259" key="3">
    <source>
        <dbReference type="Pfam" id="PF13579"/>
    </source>
</evidence>
<dbReference type="InterPro" id="IPR028098">
    <property type="entry name" value="Glyco_trans_4-like_N"/>
</dbReference>
<organism evidence="4 5">
    <name type="scientific">Pelobium manganitolerans</name>
    <dbReference type="NCBI Taxonomy" id="1842495"/>
    <lineage>
        <taxon>Bacteria</taxon>
        <taxon>Pseudomonadati</taxon>
        <taxon>Bacteroidota</taxon>
        <taxon>Sphingobacteriia</taxon>
        <taxon>Sphingobacteriales</taxon>
        <taxon>Sphingobacteriaceae</taxon>
        <taxon>Pelobium</taxon>
    </lineage>
</organism>
<keyword evidence="5" id="KW-1185">Reference proteome</keyword>
<reference evidence="4 5" key="1">
    <citation type="submission" date="2016-07" db="EMBL/GenBank/DDBJ databases">
        <title>Genome of Pelobium manganitolerans.</title>
        <authorList>
            <person name="Wu S."/>
            <person name="Wang G."/>
        </authorList>
    </citation>
    <scope>NUCLEOTIDE SEQUENCE [LARGE SCALE GENOMIC DNA]</scope>
    <source>
        <strain evidence="4 5">YS-25</strain>
    </source>
</reference>
<dbReference type="InterPro" id="IPR001296">
    <property type="entry name" value="Glyco_trans_1"/>
</dbReference>
<evidence type="ECO:0000313" key="5">
    <source>
        <dbReference type="Proteomes" id="UP000283433"/>
    </source>
</evidence>
<dbReference type="EMBL" id="MBTA01000001">
    <property type="protein sequence ID" value="RKD20431.1"/>
    <property type="molecule type" value="Genomic_DNA"/>
</dbReference>
<dbReference type="PANTHER" id="PTHR12526:SF630">
    <property type="entry name" value="GLYCOSYLTRANSFERASE"/>
    <property type="match status" value="1"/>
</dbReference>
<proteinExistence type="predicted"/>
<dbReference type="PANTHER" id="PTHR12526">
    <property type="entry name" value="GLYCOSYLTRANSFERASE"/>
    <property type="match status" value="1"/>
</dbReference>
<sequence length="419" mass="48472">MEKKKILIHSIAFSPDGVSTAYLYNDLALRFKEEGFEVVVLTTTPHYNRVESEIEKQPLRPKFFGFFYLSDYNGINVIHVPQKKFKSAMLRMVGFVYWHILSFFLGLSMSRVSLIISPSPPLTIGFINIAVGRLKGAKVIYNVQEIYPDFLTNQGKLTFKPAIKLLEHLERFVYNHSDAVTTIDKVFYSTIVNRFEDRRKLHLIPNFVDTKIYSPVIIEKEFFDENFPPKPDVLKLMYAGNIGHAQDWEPLLYLAKRFKDKKVEFWVIGEGVMKTYLQEQVKLHDLANIHVVPYQQRNKMPSLIAYADLHFIFMSPKMDGQGFPSKVYTIMACAKPLLVSSGNCTPIYNFLQPLACAHLITENSLDEKCEALGSLMEKLLVEKESLRLMGLEGYEYIQKEYSKEKVTFKYVQLIQQLLK</sequence>
<feature type="domain" description="Glycosyltransferase subfamily 4-like N-terminal" evidence="3">
    <location>
        <begin position="26"/>
        <end position="206"/>
    </location>
</feature>
<keyword evidence="1" id="KW-1133">Transmembrane helix</keyword>
<evidence type="ECO:0000313" key="4">
    <source>
        <dbReference type="EMBL" id="RKD20431.1"/>
    </source>
</evidence>
<dbReference type="GO" id="GO:0016757">
    <property type="term" value="F:glycosyltransferase activity"/>
    <property type="evidence" value="ECO:0007669"/>
    <property type="project" value="InterPro"/>
</dbReference>
<keyword evidence="1" id="KW-0812">Transmembrane</keyword>
<keyword evidence="1" id="KW-0472">Membrane</keyword>